<dbReference type="PROSITE" id="PS00330">
    <property type="entry name" value="HEMOLYSIN_CALCIUM"/>
    <property type="match status" value="1"/>
</dbReference>
<dbReference type="SUPFAM" id="SSF49313">
    <property type="entry name" value="Cadherin-like"/>
    <property type="match status" value="1"/>
</dbReference>
<evidence type="ECO:0000256" key="5">
    <source>
        <dbReference type="ARBA" id="ARBA00023180"/>
    </source>
</evidence>
<accession>A0A545TQF3</accession>
<name>A0A545TQF3_9GAMM</name>
<dbReference type="SUPFAM" id="SSF69318">
    <property type="entry name" value="Integrin alpha N-terminal domain"/>
    <property type="match status" value="1"/>
</dbReference>
<dbReference type="AlphaFoldDB" id="A0A545TQF3"/>
<dbReference type="SMART" id="SM00191">
    <property type="entry name" value="Int_alpha"/>
    <property type="match status" value="5"/>
</dbReference>
<protein>
    <recommendedName>
        <fullName evidence="6">Cadherin domain-containing protein</fullName>
    </recommendedName>
</protein>
<sequence length="743" mass="77493">MSNVNGGPVFTSGSEVTVNENQTAAYTAEVADHGGAALTYSLSGIDASLFNIDENTGVVSFRNGPDYENPGDTDGNNVYDITITATDSNELSTSQDVTIGVADAHEMIVLSEVQWDNTDLGFVISNDETRQFNILNVSSAGDVNGDGYDDIIIGSTTPGPHVPAVAYVVYGGSELSDIDLSEIQGDFANVGNFDNFGDPKVQSDLGFVVAGDSRDYLEWAGSKINGGGDINGDGFDDLYIGGSHSPVSYVLYGGSNLVNTRASAIESNGANGIAIQGVYTVEDHPIQGEEFTVTDISAFINGRVAFFVGDLNGDGIDDMAISEREVVEGKLVQDMHVVFGGKNLSDVKLSEIAAGNGGFVIKGLESARLDSAGDVNGDGYDDLFISEGQANTHNGDKSGIAYVIFGASENNLSDIEIDEVERGSGGFAIYGASEDDRSGKNIRSVGDINGDGLGDLVIANSEFGSSQEAKSVDHYVVYGKTDTDAVELADIAQGIGGFVIRAPNAVGGHAIDVSHAGDVNGDGFDDLVIGSSPLDPGDANPTPTPTPTPGLTYVIYGGQNVSTHALVGTSDDDVLEGSSHADQIIAGQGNDILMGNGGGDVLRGGAGDDIIAIHDLLFRSLDGGNGIDTLRFDTPLRLNFTRFSDNWITGVEKIDLRADGGNSHLIFNLSDVFNLSDSSGDTLSIHGSRGDSVELRKYSFAQNGDWVRSEEGPDGMGTWAFMHGGKALATLLIDDSITVSAPV</sequence>
<dbReference type="InterPro" id="IPR002126">
    <property type="entry name" value="Cadherin-like_dom"/>
</dbReference>
<dbReference type="GO" id="GO:0008305">
    <property type="term" value="C:integrin complex"/>
    <property type="evidence" value="ECO:0007669"/>
    <property type="project" value="InterPro"/>
</dbReference>
<organism evidence="7 8">
    <name type="scientific">Exilibacterium tricleocarpae</name>
    <dbReference type="NCBI Taxonomy" id="2591008"/>
    <lineage>
        <taxon>Bacteria</taxon>
        <taxon>Pseudomonadati</taxon>
        <taxon>Pseudomonadota</taxon>
        <taxon>Gammaproteobacteria</taxon>
        <taxon>Cellvibrionales</taxon>
        <taxon>Cellvibrionaceae</taxon>
        <taxon>Exilibacterium</taxon>
    </lineage>
</organism>
<dbReference type="GO" id="GO:0016787">
    <property type="term" value="F:hydrolase activity"/>
    <property type="evidence" value="ECO:0007669"/>
    <property type="project" value="UniProtKB-KW"/>
</dbReference>
<dbReference type="EMBL" id="VHSG01000011">
    <property type="protein sequence ID" value="TQV79438.1"/>
    <property type="molecule type" value="Genomic_DNA"/>
</dbReference>
<keyword evidence="5" id="KW-0325">Glycoprotein</keyword>
<dbReference type="InterPro" id="IPR011049">
    <property type="entry name" value="Serralysin-like_metalloprot_C"/>
</dbReference>
<dbReference type="Gene3D" id="2.130.10.130">
    <property type="entry name" value="Integrin alpha, N-terminal"/>
    <property type="match status" value="1"/>
</dbReference>
<dbReference type="Pfam" id="PF01839">
    <property type="entry name" value="FG-GAP"/>
    <property type="match status" value="2"/>
</dbReference>
<keyword evidence="2" id="KW-0677">Repeat</keyword>
<dbReference type="PRINTS" id="PR01185">
    <property type="entry name" value="INTEGRINA"/>
</dbReference>
<evidence type="ECO:0000256" key="2">
    <source>
        <dbReference type="ARBA" id="ARBA00022737"/>
    </source>
</evidence>
<keyword evidence="4" id="KW-0106">Calcium</keyword>
<evidence type="ECO:0000313" key="8">
    <source>
        <dbReference type="Proteomes" id="UP000319732"/>
    </source>
</evidence>
<dbReference type="PANTHER" id="PTHR23221:SF7">
    <property type="entry name" value="PHOSPHATIDYLINOSITOL-GLYCAN-SPECIFIC PHOSPHOLIPASE D"/>
    <property type="match status" value="1"/>
</dbReference>
<dbReference type="Gene3D" id="2.150.10.10">
    <property type="entry name" value="Serralysin-like metalloprotease, C-terminal"/>
    <property type="match status" value="1"/>
</dbReference>
<dbReference type="CDD" id="cd11304">
    <property type="entry name" value="Cadherin_repeat"/>
    <property type="match status" value="1"/>
</dbReference>
<dbReference type="Pfam" id="PF00353">
    <property type="entry name" value="HemolysinCabind"/>
    <property type="match status" value="1"/>
</dbReference>
<dbReference type="InterPro" id="IPR015919">
    <property type="entry name" value="Cadherin-like_sf"/>
</dbReference>
<dbReference type="PANTHER" id="PTHR23221">
    <property type="entry name" value="GLYCOSYLPHOSPHATIDYLINOSITOL PHOSPHOLIPASE D"/>
    <property type="match status" value="1"/>
</dbReference>
<reference evidence="7 8" key="1">
    <citation type="submission" date="2019-06" db="EMBL/GenBank/DDBJ databases">
        <title>Whole genome sequence for Cellvibrionaceae sp. R142.</title>
        <authorList>
            <person name="Wang G."/>
        </authorList>
    </citation>
    <scope>NUCLEOTIDE SEQUENCE [LARGE SCALE GENOMIC DNA]</scope>
    <source>
        <strain evidence="7 8">R142</strain>
    </source>
</reference>
<feature type="domain" description="Cadherin" evidence="6">
    <location>
        <begin position="10"/>
        <end position="113"/>
    </location>
</feature>
<dbReference type="InterPro" id="IPR028994">
    <property type="entry name" value="Integrin_alpha_N"/>
</dbReference>
<evidence type="ECO:0000256" key="1">
    <source>
        <dbReference type="ARBA" id="ARBA00022729"/>
    </source>
</evidence>
<dbReference type="Proteomes" id="UP000319732">
    <property type="component" value="Unassembled WGS sequence"/>
</dbReference>
<dbReference type="InterPro" id="IPR018511">
    <property type="entry name" value="Hemolysin-typ_Ca-bd_CS"/>
</dbReference>
<dbReference type="InterPro" id="IPR013519">
    <property type="entry name" value="Int_alpha_beta-p"/>
</dbReference>
<dbReference type="Gene3D" id="2.60.40.60">
    <property type="entry name" value="Cadherins"/>
    <property type="match status" value="1"/>
</dbReference>
<dbReference type="OrthoDB" id="6064584at2"/>
<dbReference type="GO" id="GO:0005509">
    <property type="term" value="F:calcium ion binding"/>
    <property type="evidence" value="ECO:0007669"/>
    <property type="project" value="InterPro"/>
</dbReference>
<dbReference type="SMART" id="SM00112">
    <property type="entry name" value="CA"/>
    <property type="match status" value="1"/>
</dbReference>
<keyword evidence="3" id="KW-0378">Hydrolase</keyword>
<evidence type="ECO:0000256" key="4">
    <source>
        <dbReference type="ARBA" id="ARBA00022837"/>
    </source>
</evidence>
<dbReference type="InterPro" id="IPR013517">
    <property type="entry name" value="FG-GAP"/>
</dbReference>
<gene>
    <name evidence="7" type="ORF">FKG94_11250</name>
</gene>
<evidence type="ECO:0000256" key="3">
    <source>
        <dbReference type="ARBA" id="ARBA00022801"/>
    </source>
</evidence>
<keyword evidence="1" id="KW-0732">Signal</keyword>
<comment type="caution">
    <text evidence="7">The sequence shown here is derived from an EMBL/GenBank/DDBJ whole genome shotgun (WGS) entry which is preliminary data.</text>
</comment>
<dbReference type="GO" id="GO:0007156">
    <property type="term" value="P:homophilic cell adhesion via plasma membrane adhesion molecules"/>
    <property type="evidence" value="ECO:0007669"/>
    <property type="project" value="InterPro"/>
</dbReference>
<dbReference type="RefSeq" id="WP_142904328.1">
    <property type="nucleotide sequence ID" value="NZ_ML660092.1"/>
</dbReference>
<dbReference type="InterPro" id="IPR001343">
    <property type="entry name" value="Hemolysn_Ca-bd"/>
</dbReference>
<dbReference type="InterPro" id="IPR000413">
    <property type="entry name" value="Integrin_alpha"/>
</dbReference>
<keyword evidence="8" id="KW-1185">Reference proteome</keyword>
<dbReference type="PROSITE" id="PS50268">
    <property type="entry name" value="CADHERIN_2"/>
    <property type="match status" value="1"/>
</dbReference>
<evidence type="ECO:0000313" key="7">
    <source>
        <dbReference type="EMBL" id="TQV79438.1"/>
    </source>
</evidence>
<evidence type="ECO:0000259" key="6">
    <source>
        <dbReference type="PROSITE" id="PS50268"/>
    </source>
</evidence>
<proteinExistence type="predicted"/>
<dbReference type="PRINTS" id="PR00313">
    <property type="entry name" value="CABNDNGRPT"/>
</dbReference>